<comment type="caution">
    <text evidence="1">The sequence shown here is derived from an EMBL/GenBank/DDBJ whole genome shotgun (WGS) entry which is preliminary data.</text>
</comment>
<evidence type="ECO:0000313" key="2">
    <source>
        <dbReference type="Proteomes" id="UP000250006"/>
    </source>
</evidence>
<proteinExistence type="predicted"/>
<organism evidence="1 2">
    <name type="scientific">Actinomyces bovis</name>
    <dbReference type="NCBI Taxonomy" id="1658"/>
    <lineage>
        <taxon>Bacteria</taxon>
        <taxon>Bacillati</taxon>
        <taxon>Actinomycetota</taxon>
        <taxon>Actinomycetes</taxon>
        <taxon>Actinomycetales</taxon>
        <taxon>Actinomycetaceae</taxon>
        <taxon>Actinomyces</taxon>
    </lineage>
</organism>
<name>A0ABY1VKS1_9ACTO</name>
<dbReference type="Pfam" id="PF14131">
    <property type="entry name" value="DUF4298"/>
    <property type="match status" value="1"/>
</dbReference>
<protein>
    <recommendedName>
        <fullName evidence="3">DUF4298 domain-containing protein</fullName>
    </recommendedName>
</protein>
<dbReference type="RefSeq" id="WP_111835507.1">
    <property type="nucleotide sequence ID" value="NZ_UAPQ01000001.1"/>
</dbReference>
<gene>
    <name evidence="1" type="ORF">NCTC11535_00158</name>
</gene>
<evidence type="ECO:0008006" key="3">
    <source>
        <dbReference type="Google" id="ProtNLM"/>
    </source>
</evidence>
<evidence type="ECO:0000313" key="1">
    <source>
        <dbReference type="EMBL" id="SPT52509.1"/>
    </source>
</evidence>
<dbReference type="InterPro" id="IPR025384">
    <property type="entry name" value="DUF4298"/>
</dbReference>
<dbReference type="EMBL" id="UAPQ01000001">
    <property type="protein sequence ID" value="SPT52509.1"/>
    <property type="molecule type" value="Genomic_DNA"/>
</dbReference>
<reference evidence="1 2" key="1">
    <citation type="submission" date="2018-06" db="EMBL/GenBank/DDBJ databases">
        <authorList>
            <consortium name="Pathogen Informatics"/>
            <person name="Doyle S."/>
        </authorList>
    </citation>
    <scope>NUCLEOTIDE SEQUENCE [LARGE SCALE GENOMIC DNA]</scope>
    <source>
        <strain evidence="1 2">NCTC11535</strain>
    </source>
</reference>
<dbReference type="Proteomes" id="UP000250006">
    <property type="component" value="Unassembled WGS sequence"/>
</dbReference>
<keyword evidence="2" id="KW-1185">Reference proteome</keyword>
<sequence length="102" mass="11358">MSNEADAALERLKVLESLYEVAAAHVDAAETAAADLESMAASLEPLMEGYHHTWAEDREAVEGLDPQLAVLGEDTIWNLHSRRHEVMVRMMRLCADYFAGDK</sequence>
<accession>A0ABY1VKS1</accession>